<sequence length="142" mass="15943">MIIASLKLTNNRNRFTISPEVAMEDVLTGVYAGRRFVVVNQGRVDEAALKAALSCLEEYLKRLIEHRSIPLRNDVRRGIYTLTGEPLPADAKAIVVTIVERELRGILLCGFSRGDSGVIGYRLDLEELHTLIQQCYSREKQG</sequence>
<name>A0A1F7U6F6_9BACT</name>
<evidence type="ECO:0000313" key="1">
    <source>
        <dbReference type="EMBL" id="OGL73811.1"/>
    </source>
</evidence>
<dbReference type="EMBL" id="MGDZ01000019">
    <property type="protein sequence ID" value="OGL73811.1"/>
    <property type="molecule type" value="Genomic_DNA"/>
</dbReference>
<dbReference type="STRING" id="1802391.A3D72_02705"/>
<evidence type="ECO:0000313" key="2">
    <source>
        <dbReference type="Proteomes" id="UP000176303"/>
    </source>
</evidence>
<organism evidence="1 2">
    <name type="scientific">Candidatus Uhrbacteria bacterium RIFCSPHIGHO2_02_FULL_57_19</name>
    <dbReference type="NCBI Taxonomy" id="1802391"/>
    <lineage>
        <taxon>Bacteria</taxon>
        <taxon>Candidatus Uhriibacteriota</taxon>
    </lineage>
</organism>
<protein>
    <submittedName>
        <fullName evidence="1">Uncharacterized protein</fullName>
    </submittedName>
</protein>
<comment type="caution">
    <text evidence="1">The sequence shown here is derived from an EMBL/GenBank/DDBJ whole genome shotgun (WGS) entry which is preliminary data.</text>
</comment>
<accession>A0A1F7U6F6</accession>
<proteinExistence type="predicted"/>
<dbReference type="Proteomes" id="UP000176303">
    <property type="component" value="Unassembled WGS sequence"/>
</dbReference>
<gene>
    <name evidence="1" type="ORF">A3D72_02705</name>
</gene>
<dbReference type="AlphaFoldDB" id="A0A1F7U6F6"/>
<reference evidence="1 2" key="1">
    <citation type="journal article" date="2016" name="Nat. Commun.">
        <title>Thousands of microbial genomes shed light on interconnected biogeochemical processes in an aquifer system.</title>
        <authorList>
            <person name="Anantharaman K."/>
            <person name="Brown C.T."/>
            <person name="Hug L.A."/>
            <person name="Sharon I."/>
            <person name="Castelle C.J."/>
            <person name="Probst A.J."/>
            <person name="Thomas B.C."/>
            <person name="Singh A."/>
            <person name="Wilkins M.J."/>
            <person name="Karaoz U."/>
            <person name="Brodie E.L."/>
            <person name="Williams K.H."/>
            <person name="Hubbard S.S."/>
            <person name="Banfield J.F."/>
        </authorList>
    </citation>
    <scope>NUCLEOTIDE SEQUENCE [LARGE SCALE GENOMIC DNA]</scope>
</reference>